<dbReference type="InterPro" id="IPR029033">
    <property type="entry name" value="His_PPase_superfam"/>
</dbReference>
<dbReference type="GO" id="GO:0070297">
    <property type="term" value="P:regulation of phosphorelay signal transduction system"/>
    <property type="evidence" value="ECO:0007669"/>
    <property type="project" value="TreeGrafter"/>
</dbReference>
<dbReference type="Pfam" id="PF00300">
    <property type="entry name" value="His_Phos_1"/>
    <property type="match status" value="1"/>
</dbReference>
<dbReference type="CDD" id="cd07067">
    <property type="entry name" value="HP_PGM_like"/>
    <property type="match status" value="1"/>
</dbReference>
<dbReference type="FunCoup" id="A0A1B4XH11">
    <property type="interactions" value="488"/>
</dbReference>
<dbReference type="Proteomes" id="UP000243180">
    <property type="component" value="Chromosome"/>
</dbReference>
<keyword evidence="3" id="KW-1185">Reference proteome</keyword>
<dbReference type="InParanoid" id="A0A1B4XH11"/>
<dbReference type="AlphaFoldDB" id="A0A1B4XH11"/>
<dbReference type="GO" id="GO:0101006">
    <property type="term" value="F:protein histidine phosphatase activity"/>
    <property type="evidence" value="ECO:0007669"/>
    <property type="project" value="TreeGrafter"/>
</dbReference>
<organism evidence="2 3">
    <name type="scientific">Sulfuricaulis limicola</name>
    <dbReference type="NCBI Taxonomy" id="1620215"/>
    <lineage>
        <taxon>Bacteria</taxon>
        <taxon>Pseudomonadati</taxon>
        <taxon>Pseudomonadota</taxon>
        <taxon>Gammaproteobacteria</taxon>
        <taxon>Acidiferrobacterales</taxon>
        <taxon>Acidiferrobacteraceae</taxon>
        <taxon>Sulfuricaulis</taxon>
    </lineage>
</organism>
<feature type="binding site" evidence="1">
    <location>
        <begin position="25"/>
        <end position="26"/>
    </location>
    <ligand>
        <name>substrate</name>
    </ligand>
</feature>
<reference evidence="2 3" key="1">
    <citation type="submission" date="2015-05" db="EMBL/GenBank/DDBJ databases">
        <title>Complete genome sequence of a sulfur-oxidizing gammaproteobacterium strain HA5.</title>
        <authorList>
            <person name="Miura A."/>
            <person name="Kojima H."/>
            <person name="Fukui M."/>
        </authorList>
    </citation>
    <scope>NUCLEOTIDE SEQUENCE [LARGE SCALE GENOMIC DNA]</scope>
    <source>
        <strain evidence="2 3">HA5</strain>
    </source>
</reference>
<dbReference type="RefSeq" id="WP_096360863.1">
    <property type="nucleotide sequence ID" value="NZ_AP014879.1"/>
</dbReference>
<dbReference type="SUPFAM" id="SSF53254">
    <property type="entry name" value="Phosphoglycerate mutase-like"/>
    <property type="match status" value="1"/>
</dbReference>
<sequence>MNEALPKVYLVRHGETAWSISGQHTGRTDIPLTEQGEHAARELGARLKGLNFANVFTSPLQRARRTGELAGFGESAETDSDLMEWDYGSYEGRRTSEIRAERPAWRLFENGCPGGETLAQVATRADRVIARIRALRNDVLVFAHRDLLRILIARWVALPALEARRLYLATASVSILGCDHGLDEPVIRLLNDARYSV</sequence>
<proteinExistence type="predicted"/>
<dbReference type="InterPro" id="IPR013078">
    <property type="entry name" value="His_Pase_superF_clade-1"/>
</dbReference>
<dbReference type="PANTHER" id="PTHR48100">
    <property type="entry name" value="BROAD-SPECIFICITY PHOSPHATASE YOR283W-RELATED"/>
    <property type="match status" value="1"/>
</dbReference>
<dbReference type="SMART" id="SM00855">
    <property type="entry name" value="PGAM"/>
    <property type="match status" value="1"/>
</dbReference>
<dbReference type="PANTHER" id="PTHR48100:SF15">
    <property type="entry name" value="SEDOHEPTULOSE 1,7-BISPHOSPHATASE"/>
    <property type="match status" value="1"/>
</dbReference>
<dbReference type="OrthoDB" id="9781415at2"/>
<feature type="binding site" evidence="1">
    <location>
        <position position="62"/>
    </location>
    <ligand>
        <name>substrate</name>
    </ligand>
</feature>
<dbReference type="Gene3D" id="3.40.50.1240">
    <property type="entry name" value="Phosphoglycerate mutase-like"/>
    <property type="match status" value="1"/>
</dbReference>
<protein>
    <submittedName>
        <fullName evidence="2">Phosphoglycerate mutase</fullName>
    </submittedName>
</protein>
<evidence type="ECO:0000313" key="2">
    <source>
        <dbReference type="EMBL" id="BAV34073.1"/>
    </source>
</evidence>
<evidence type="ECO:0000313" key="3">
    <source>
        <dbReference type="Proteomes" id="UP000243180"/>
    </source>
</evidence>
<gene>
    <name evidence="2" type="ORF">SCL_1775</name>
</gene>
<dbReference type="InterPro" id="IPR050275">
    <property type="entry name" value="PGM_Phosphatase"/>
</dbReference>
<accession>A0A1B4XH11</accession>
<name>A0A1B4XH11_9GAMM</name>
<dbReference type="EMBL" id="AP014879">
    <property type="protein sequence ID" value="BAV34073.1"/>
    <property type="molecule type" value="Genomic_DNA"/>
</dbReference>
<evidence type="ECO:0000256" key="1">
    <source>
        <dbReference type="PIRSR" id="PIRSR613078-2"/>
    </source>
</evidence>
<dbReference type="KEGG" id="slim:SCL_1775"/>
<dbReference type="PIRSF" id="PIRSF000709">
    <property type="entry name" value="6PFK_2-Ptase"/>
    <property type="match status" value="1"/>
</dbReference>